<evidence type="ECO:0000313" key="9">
    <source>
        <dbReference type="Proteomes" id="UP000594042"/>
    </source>
</evidence>
<proteinExistence type="predicted"/>
<dbReference type="SUPFAM" id="SSF103473">
    <property type="entry name" value="MFS general substrate transporter"/>
    <property type="match status" value="1"/>
</dbReference>
<keyword evidence="5 6" id="KW-0472">Membrane</keyword>
<feature type="transmembrane region" description="Helical" evidence="6">
    <location>
        <begin position="296"/>
        <end position="320"/>
    </location>
</feature>
<dbReference type="KEGG" id="copr:Cop2CBH44_00740"/>
<keyword evidence="9" id="KW-1185">Reference proteome</keyword>
<keyword evidence="3 6" id="KW-0812">Transmembrane</keyword>
<dbReference type="RefSeq" id="WP_074023902.1">
    <property type="nucleotide sequence ID" value="NZ_AP023322.1"/>
</dbReference>
<reference evidence="9" key="1">
    <citation type="submission" date="2020-07" db="EMBL/GenBank/DDBJ databases">
        <title>Complete genome sequencing of Coprobacter sp. strain 2CBH44.</title>
        <authorList>
            <person name="Sakamoto M."/>
            <person name="Murakami T."/>
            <person name="Mori H."/>
        </authorList>
    </citation>
    <scope>NUCLEOTIDE SEQUENCE [LARGE SCALE GENOMIC DNA]</scope>
    <source>
        <strain evidence="9">2CBH44</strain>
    </source>
</reference>
<evidence type="ECO:0000256" key="4">
    <source>
        <dbReference type="ARBA" id="ARBA00022989"/>
    </source>
</evidence>
<keyword evidence="2" id="KW-1003">Cell membrane</keyword>
<evidence type="ECO:0000256" key="2">
    <source>
        <dbReference type="ARBA" id="ARBA00022475"/>
    </source>
</evidence>
<dbReference type="PANTHER" id="PTHR43702">
    <property type="entry name" value="L-FUCOSE-PROTON SYMPORTER"/>
    <property type="match status" value="1"/>
</dbReference>
<evidence type="ECO:0000259" key="7">
    <source>
        <dbReference type="PROSITE" id="PS50850"/>
    </source>
</evidence>
<dbReference type="InterPro" id="IPR050375">
    <property type="entry name" value="MFS_TsgA-like"/>
</dbReference>
<protein>
    <submittedName>
        <fullName evidence="8">MFS transporter</fullName>
    </submittedName>
</protein>
<dbReference type="AlphaFoldDB" id="A0A7G1HT69"/>
<evidence type="ECO:0000256" key="5">
    <source>
        <dbReference type="ARBA" id="ARBA00023136"/>
    </source>
</evidence>
<feature type="transmembrane region" description="Helical" evidence="6">
    <location>
        <begin position="74"/>
        <end position="92"/>
    </location>
</feature>
<evidence type="ECO:0000256" key="3">
    <source>
        <dbReference type="ARBA" id="ARBA00022692"/>
    </source>
</evidence>
<dbReference type="PANTHER" id="PTHR43702:SF3">
    <property type="entry name" value="PROTEIN TSGA"/>
    <property type="match status" value="1"/>
</dbReference>
<feature type="transmembrane region" description="Helical" evidence="6">
    <location>
        <begin position="205"/>
        <end position="227"/>
    </location>
</feature>
<keyword evidence="4 6" id="KW-1133">Transmembrane helix</keyword>
<dbReference type="EMBL" id="AP023322">
    <property type="protein sequence ID" value="BCI61721.1"/>
    <property type="molecule type" value="Genomic_DNA"/>
</dbReference>
<dbReference type="PROSITE" id="PS50850">
    <property type="entry name" value="MFS"/>
    <property type="match status" value="1"/>
</dbReference>
<evidence type="ECO:0000313" key="8">
    <source>
        <dbReference type="EMBL" id="BCI61721.1"/>
    </source>
</evidence>
<name>A0A7G1HT69_9BACT</name>
<evidence type="ECO:0000256" key="1">
    <source>
        <dbReference type="ARBA" id="ARBA00004429"/>
    </source>
</evidence>
<dbReference type="Gene3D" id="1.20.1250.20">
    <property type="entry name" value="MFS general substrate transporter like domains"/>
    <property type="match status" value="2"/>
</dbReference>
<feature type="transmembrane region" description="Helical" evidence="6">
    <location>
        <begin position="44"/>
        <end position="65"/>
    </location>
</feature>
<dbReference type="InterPro" id="IPR011701">
    <property type="entry name" value="MFS"/>
</dbReference>
<comment type="subcellular location">
    <subcellularLocation>
        <location evidence="1">Cell inner membrane</location>
        <topology evidence="1">Multi-pass membrane protein</topology>
    </subcellularLocation>
</comment>
<feature type="transmembrane region" description="Helical" evidence="6">
    <location>
        <begin position="163"/>
        <end position="179"/>
    </location>
</feature>
<dbReference type="Pfam" id="PF07690">
    <property type="entry name" value="MFS_1"/>
    <property type="match status" value="1"/>
</dbReference>
<sequence length="387" mass="42664">MRNKATLTLASIYFAYFIMGLVDIVGISANYVKEDFRLNESMTSFLPMMAFISFAFLAIPSGLLMNRIGRKNSVLLSFIITLAAMLVPLTGYTFTHMLIAFALAGIGNTLMQTSVNPLLGDVVDPRHLTSSLTLGQFFRSASSALGPSLLALVLLISDNWKNIFILYCTITLAATLWLWKMPIQEKRAPGQTGNKSLLPLLTDKYILLLFTSLFLFVGIDVAMNVYTPRFLITHSHFSLKEAGLGPTLYFTARIIGSLLGAWILVRYPARKLLQIILITGTLTFLSMMLMPHNTPWVLTSIFITGLMCANIFSILLSLALQHKPRQANEISGLMIMAVSGGAIIPLLIGYINDLTQSTQGMYTIFACFLLLTIASFLLAPIPKSTPR</sequence>
<dbReference type="Proteomes" id="UP000594042">
    <property type="component" value="Chromosome"/>
</dbReference>
<feature type="domain" description="Major facilitator superfamily (MFS) profile" evidence="7">
    <location>
        <begin position="4"/>
        <end position="383"/>
    </location>
</feature>
<accession>A0A7G1HT69</accession>
<dbReference type="GO" id="GO:0022857">
    <property type="term" value="F:transmembrane transporter activity"/>
    <property type="evidence" value="ECO:0007669"/>
    <property type="project" value="InterPro"/>
</dbReference>
<feature type="transmembrane region" description="Helical" evidence="6">
    <location>
        <begin position="332"/>
        <end position="351"/>
    </location>
</feature>
<evidence type="ECO:0000256" key="6">
    <source>
        <dbReference type="SAM" id="Phobius"/>
    </source>
</evidence>
<gene>
    <name evidence="8" type="ORF">Cop2CBH44_00740</name>
</gene>
<dbReference type="InterPro" id="IPR036259">
    <property type="entry name" value="MFS_trans_sf"/>
</dbReference>
<feature type="transmembrane region" description="Helical" evidence="6">
    <location>
        <begin position="272"/>
        <end position="290"/>
    </location>
</feature>
<feature type="transmembrane region" description="Helical" evidence="6">
    <location>
        <begin position="12"/>
        <end position="32"/>
    </location>
</feature>
<feature type="transmembrane region" description="Helical" evidence="6">
    <location>
        <begin position="247"/>
        <end position="265"/>
    </location>
</feature>
<organism evidence="8 9">
    <name type="scientific">Coprobacter secundus subsp. similis</name>
    <dbReference type="NCBI Taxonomy" id="2751153"/>
    <lineage>
        <taxon>Bacteria</taxon>
        <taxon>Pseudomonadati</taxon>
        <taxon>Bacteroidota</taxon>
        <taxon>Bacteroidia</taxon>
        <taxon>Bacteroidales</taxon>
        <taxon>Barnesiellaceae</taxon>
        <taxon>Coprobacter</taxon>
    </lineage>
</organism>
<feature type="transmembrane region" description="Helical" evidence="6">
    <location>
        <begin position="363"/>
        <end position="381"/>
    </location>
</feature>
<dbReference type="InterPro" id="IPR020846">
    <property type="entry name" value="MFS_dom"/>
</dbReference>
<dbReference type="GO" id="GO:0005886">
    <property type="term" value="C:plasma membrane"/>
    <property type="evidence" value="ECO:0007669"/>
    <property type="project" value="UniProtKB-SubCell"/>
</dbReference>